<dbReference type="Proteomes" id="UP000198860">
    <property type="component" value="Unassembled WGS sequence"/>
</dbReference>
<dbReference type="InterPro" id="IPR000032">
    <property type="entry name" value="HPr-like"/>
</dbReference>
<dbReference type="OrthoDB" id="2428896at2"/>
<dbReference type="Gene3D" id="3.30.1340.10">
    <property type="entry name" value="HPr-like"/>
    <property type="match status" value="1"/>
</dbReference>
<proteinExistence type="predicted"/>
<name>A0A1H0KS84_HALAD</name>
<dbReference type="EMBL" id="FNIZ01000006">
    <property type="protein sequence ID" value="SDO58789.1"/>
    <property type="molecule type" value="Genomic_DNA"/>
</dbReference>
<organism evidence="2 3">
    <name type="scientific">Halobacillus aidingensis</name>
    <dbReference type="NCBI Taxonomy" id="240303"/>
    <lineage>
        <taxon>Bacteria</taxon>
        <taxon>Bacillati</taxon>
        <taxon>Bacillota</taxon>
        <taxon>Bacilli</taxon>
        <taxon>Bacillales</taxon>
        <taxon>Bacillaceae</taxon>
        <taxon>Halobacillus</taxon>
    </lineage>
</organism>
<protein>
    <submittedName>
        <fullName evidence="2">Phosphotransferase system HPr (HPr) family</fullName>
    </submittedName>
</protein>
<dbReference type="RefSeq" id="WP_089651986.1">
    <property type="nucleotide sequence ID" value="NZ_FNIZ01000006.1"/>
</dbReference>
<dbReference type="PROSITE" id="PS51350">
    <property type="entry name" value="PTS_HPR_DOM"/>
    <property type="match status" value="1"/>
</dbReference>
<evidence type="ECO:0000313" key="3">
    <source>
        <dbReference type="Proteomes" id="UP000198860"/>
    </source>
</evidence>
<sequence length="87" mass="9773">MSEKVSKDVKVHMKETQTIMELSQIIQSYDSEIILKKVVQGSVHEANLKSFLGLINLRLQEGDEIEVTCIGPDATQALEEVETFLQP</sequence>
<dbReference type="InterPro" id="IPR035895">
    <property type="entry name" value="HPr-like_sf"/>
</dbReference>
<gene>
    <name evidence="2" type="ORF">SAMN05421677_106102</name>
</gene>
<dbReference type="Pfam" id="PF00381">
    <property type="entry name" value="PTS-HPr"/>
    <property type="match status" value="1"/>
</dbReference>
<keyword evidence="2" id="KW-0808">Transferase</keyword>
<keyword evidence="3" id="KW-1185">Reference proteome</keyword>
<evidence type="ECO:0000259" key="1">
    <source>
        <dbReference type="PROSITE" id="PS51350"/>
    </source>
</evidence>
<dbReference type="AlphaFoldDB" id="A0A1H0KS84"/>
<feature type="domain" description="HPr" evidence="1">
    <location>
        <begin position="1"/>
        <end position="87"/>
    </location>
</feature>
<accession>A0A1H0KS84</accession>
<dbReference type="STRING" id="240303.SAMN05421677_106102"/>
<dbReference type="GO" id="GO:0016740">
    <property type="term" value="F:transferase activity"/>
    <property type="evidence" value="ECO:0007669"/>
    <property type="project" value="UniProtKB-KW"/>
</dbReference>
<dbReference type="SUPFAM" id="SSF55594">
    <property type="entry name" value="HPr-like"/>
    <property type="match status" value="1"/>
</dbReference>
<evidence type="ECO:0000313" key="2">
    <source>
        <dbReference type="EMBL" id="SDO58789.1"/>
    </source>
</evidence>
<reference evidence="3" key="1">
    <citation type="submission" date="2016-10" db="EMBL/GenBank/DDBJ databases">
        <authorList>
            <person name="Varghese N."/>
            <person name="Submissions S."/>
        </authorList>
    </citation>
    <scope>NUCLEOTIDE SEQUENCE [LARGE SCALE GENOMIC DNA]</scope>
    <source>
        <strain evidence="3">CGMCC 1.3703</strain>
    </source>
</reference>